<dbReference type="EMBL" id="SNVV01000004">
    <property type="protein sequence ID" value="TDN53846.1"/>
    <property type="molecule type" value="Genomic_DNA"/>
</dbReference>
<dbReference type="PROSITE" id="PS50293">
    <property type="entry name" value="TPR_REGION"/>
    <property type="match status" value="1"/>
</dbReference>
<feature type="repeat" description="TPR" evidence="1">
    <location>
        <begin position="163"/>
        <end position="196"/>
    </location>
</feature>
<dbReference type="InterPro" id="IPR011990">
    <property type="entry name" value="TPR-like_helical_dom_sf"/>
</dbReference>
<dbReference type="Proteomes" id="UP000295129">
    <property type="component" value="Unassembled WGS sequence"/>
</dbReference>
<feature type="region of interest" description="Disordered" evidence="2">
    <location>
        <begin position="209"/>
        <end position="248"/>
    </location>
</feature>
<accession>A0A4R6E7B4</accession>
<protein>
    <submittedName>
        <fullName evidence="4">Tetratricopeptide repeat protein</fullName>
    </submittedName>
</protein>
<gene>
    <name evidence="4" type="ORF">C7389_104200</name>
</gene>
<sequence length="248" mass="27239">MQMGNRIRSVALAGWALLASGSALALGSECGDPFHNATGPFDYRYPEGKMLGMVEHRHYTEDIRQLRRGTTGALAGDLAYTLRVFPNHYRALQTMSEWSFKTRSKKPEGQPYVVECWFERGLHYAPDDPMVKLVYGIHLIKAGRPQDAVKQLEAAIAEDPNNASSYYNLGLAYADLKDYEKALPNAQRAYELGFPLPGLRQRLVKAGVWREPEPKAPEQGATGENKEIPAASPPVEDAPAAGAPAAAQ</sequence>
<keyword evidence="1" id="KW-0802">TPR repeat</keyword>
<dbReference type="InterPro" id="IPR019734">
    <property type="entry name" value="TPR_rpt"/>
</dbReference>
<evidence type="ECO:0000313" key="4">
    <source>
        <dbReference type="EMBL" id="TDN53846.1"/>
    </source>
</evidence>
<dbReference type="PROSITE" id="PS50005">
    <property type="entry name" value="TPR"/>
    <property type="match status" value="1"/>
</dbReference>
<feature type="chain" id="PRO_5020838166" evidence="3">
    <location>
        <begin position="26"/>
        <end position="248"/>
    </location>
</feature>
<proteinExistence type="predicted"/>
<dbReference type="SUPFAM" id="SSF48452">
    <property type="entry name" value="TPR-like"/>
    <property type="match status" value="1"/>
</dbReference>
<evidence type="ECO:0000256" key="3">
    <source>
        <dbReference type="SAM" id="SignalP"/>
    </source>
</evidence>
<dbReference type="RefSeq" id="WP_162851692.1">
    <property type="nucleotide sequence ID" value="NZ_SNVV01000004.1"/>
</dbReference>
<dbReference type="Pfam" id="PF13432">
    <property type="entry name" value="TPR_16"/>
    <property type="match status" value="1"/>
</dbReference>
<evidence type="ECO:0000256" key="2">
    <source>
        <dbReference type="SAM" id="MobiDB-lite"/>
    </source>
</evidence>
<evidence type="ECO:0000313" key="5">
    <source>
        <dbReference type="Proteomes" id="UP000295129"/>
    </source>
</evidence>
<evidence type="ECO:0000256" key="1">
    <source>
        <dbReference type="PROSITE-ProRule" id="PRU00339"/>
    </source>
</evidence>
<feature type="compositionally biased region" description="Low complexity" evidence="2">
    <location>
        <begin position="238"/>
        <end position="248"/>
    </location>
</feature>
<name>A0A4R6E7B4_9RHOO</name>
<comment type="caution">
    <text evidence="4">The sequence shown here is derived from an EMBL/GenBank/DDBJ whole genome shotgun (WGS) entry which is preliminary data.</text>
</comment>
<feature type="signal peptide" evidence="3">
    <location>
        <begin position="1"/>
        <end position="25"/>
    </location>
</feature>
<keyword evidence="3" id="KW-0732">Signal</keyword>
<dbReference type="Gene3D" id="1.25.40.10">
    <property type="entry name" value="Tetratricopeptide repeat domain"/>
    <property type="match status" value="1"/>
</dbReference>
<keyword evidence="5" id="KW-1185">Reference proteome</keyword>
<organism evidence="4 5">
    <name type="scientific">Azoarcus indigens</name>
    <dbReference type="NCBI Taxonomy" id="29545"/>
    <lineage>
        <taxon>Bacteria</taxon>
        <taxon>Pseudomonadati</taxon>
        <taxon>Pseudomonadota</taxon>
        <taxon>Betaproteobacteria</taxon>
        <taxon>Rhodocyclales</taxon>
        <taxon>Zoogloeaceae</taxon>
        <taxon>Azoarcus</taxon>
    </lineage>
</organism>
<reference evidence="4 5" key="1">
    <citation type="submission" date="2019-03" db="EMBL/GenBank/DDBJ databases">
        <title>Genomic Encyclopedia of Type Strains, Phase IV (KMG-IV): sequencing the most valuable type-strain genomes for metagenomic binning, comparative biology and taxonomic classification.</title>
        <authorList>
            <person name="Goeker M."/>
        </authorList>
    </citation>
    <scope>NUCLEOTIDE SEQUENCE [LARGE SCALE GENOMIC DNA]</scope>
    <source>
        <strain evidence="4 5">DSM 12121</strain>
    </source>
</reference>
<dbReference type="AlphaFoldDB" id="A0A4R6E7B4"/>